<accession>A0ABS9XMF0</accession>
<dbReference type="InterPro" id="IPR039708">
    <property type="entry name" value="MT1774/Rv1733c-like"/>
</dbReference>
<evidence type="ECO:0008006" key="4">
    <source>
        <dbReference type="Google" id="ProtNLM"/>
    </source>
</evidence>
<name>A0ABS9XMF0_9ACTN</name>
<keyword evidence="1" id="KW-0812">Transmembrane</keyword>
<dbReference type="RefSeq" id="WP_242710984.1">
    <property type="nucleotide sequence ID" value="NZ_JALDAX010000008.1"/>
</dbReference>
<dbReference type="PANTHER" id="PTHR42305">
    <property type="entry name" value="MEMBRANE PROTEIN RV1733C-RELATED"/>
    <property type="match status" value="1"/>
</dbReference>
<dbReference type="Proteomes" id="UP001165270">
    <property type="component" value="Unassembled WGS sequence"/>
</dbReference>
<keyword evidence="3" id="KW-1185">Reference proteome</keyword>
<feature type="transmembrane region" description="Helical" evidence="1">
    <location>
        <begin position="25"/>
        <end position="48"/>
    </location>
</feature>
<keyword evidence="1" id="KW-1133">Transmembrane helix</keyword>
<dbReference type="PANTHER" id="PTHR42305:SF1">
    <property type="entry name" value="MEMBRANE PROTEIN RV1733C-RELATED"/>
    <property type="match status" value="1"/>
</dbReference>
<feature type="transmembrane region" description="Helical" evidence="1">
    <location>
        <begin position="145"/>
        <end position="167"/>
    </location>
</feature>
<evidence type="ECO:0000256" key="1">
    <source>
        <dbReference type="SAM" id="Phobius"/>
    </source>
</evidence>
<protein>
    <recommendedName>
        <fullName evidence="4">Integral membrane protein</fullName>
    </recommendedName>
</protein>
<gene>
    <name evidence="2" type="ORF">MQN93_22400</name>
</gene>
<comment type="caution">
    <text evidence="2">The sequence shown here is derived from an EMBL/GenBank/DDBJ whole genome shotgun (WGS) entry which is preliminary data.</text>
</comment>
<reference evidence="2" key="1">
    <citation type="submission" date="2022-03" db="EMBL/GenBank/DDBJ databases">
        <title>Streptomyces 7R015 and 7R016 isolated from Barleria lupulina in Thailand.</title>
        <authorList>
            <person name="Kanchanasin P."/>
            <person name="Phongsopitanun W."/>
            <person name="Tanasupawat S."/>
        </authorList>
    </citation>
    <scope>NUCLEOTIDE SEQUENCE</scope>
    <source>
        <strain evidence="2">7R016</strain>
    </source>
</reference>
<proteinExistence type="predicted"/>
<dbReference type="EMBL" id="JALDAX010000008">
    <property type="protein sequence ID" value="MCI3242481.1"/>
    <property type="molecule type" value="Genomic_DNA"/>
</dbReference>
<keyword evidence="1" id="KW-0472">Membrane</keyword>
<sequence length="195" mass="21154">MRRARRVQVLGWRWRSNPLRRRSDVLEAWIVLAAWTVATLGAVVAGVVGAQAVQRAVQRDRAERRPVTAVLVRTVPGSGRDVVTGVRYDMVLAKVRWTDADGTVRTGTTKVTPTAGPGSTVPAWTDGHGRLVSRPVAPAEATTRVVMAGTGIALATGALVLVGGRLLRMRVERRATLEWGAEWDRIDRPRGHTTG</sequence>
<evidence type="ECO:0000313" key="3">
    <source>
        <dbReference type="Proteomes" id="UP001165270"/>
    </source>
</evidence>
<organism evidence="2 3">
    <name type="scientific">Streptomyces spinosisporus</name>
    <dbReference type="NCBI Taxonomy" id="2927582"/>
    <lineage>
        <taxon>Bacteria</taxon>
        <taxon>Bacillati</taxon>
        <taxon>Actinomycetota</taxon>
        <taxon>Actinomycetes</taxon>
        <taxon>Kitasatosporales</taxon>
        <taxon>Streptomycetaceae</taxon>
        <taxon>Streptomyces</taxon>
    </lineage>
</organism>
<evidence type="ECO:0000313" key="2">
    <source>
        <dbReference type="EMBL" id="MCI3242481.1"/>
    </source>
</evidence>